<dbReference type="HOGENOM" id="CLU_010194_1_0_5"/>
<protein>
    <recommendedName>
        <fullName evidence="4">Oxidoreductase</fullName>
    </recommendedName>
</protein>
<evidence type="ECO:0000313" key="2">
    <source>
        <dbReference type="EMBL" id="AHE53902.1"/>
    </source>
</evidence>
<gene>
    <name evidence="2" type="ORF">NX02_10945</name>
</gene>
<proteinExistence type="inferred from homology"/>
<dbReference type="PANTHER" id="PTHR42879:SF2">
    <property type="entry name" value="3-OXOACYL-[ACYL-CARRIER-PROTEIN] REDUCTASE FABG"/>
    <property type="match status" value="1"/>
</dbReference>
<dbReference type="PANTHER" id="PTHR42879">
    <property type="entry name" value="3-OXOACYL-(ACYL-CARRIER-PROTEIN) REDUCTASE"/>
    <property type="match status" value="1"/>
</dbReference>
<dbReference type="Proteomes" id="UP000018851">
    <property type="component" value="Chromosome"/>
</dbReference>
<sequence length="266" mass="27621">MARLAGKTALVTGGGEGIGRGIATLFAKEGARVVIAEYDPETGMAAADAIEAAGGTARFIRTDVNDKAQLLAAIDLAGSAFGGVDILVNNAWGGGHVRRLEDKTDDEFDHALSMSVKAPLWAMRACFPAMKRAGWGRIISICSLNGVNAHLYSADYNAGKEALRTLTRSAAREWAGHGITANIICPGAASAAYLRFKAAYPENAAAIDAMNPMGRTGDVDADIAPVALFLASEDSRYITGNTLYADGGGHINGVAWAPQPEEVAAA</sequence>
<dbReference type="STRING" id="1123269.NX02_10945"/>
<keyword evidence="3" id="KW-1185">Reference proteome</keyword>
<dbReference type="InterPro" id="IPR020904">
    <property type="entry name" value="Sc_DH/Rdtase_CS"/>
</dbReference>
<dbReference type="PRINTS" id="PR00081">
    <property type="entry name" value="GDHRDH"/>
</dbReference>
<evidence type="ECO:0008006" key="4">
    <source>
        <dbReference type="Google" id="ProtNLM"/>
    </source>
</evidence>
<dbReference type="FunFam" id="3.40.50.720:FF:000084">
    <property type="entry name" value="Short-chain dehydrogenase reductase"/>
    <property type="match status" value="1"/>
</dbReference>
<dbReference type="EMBL" id="CP006644">
    <property type="protein sequence ID" value="AHE53902.1"/>
    <property type="molecule type" value="Genomic_DNA"/>
</dbReference>
<accession>W0ABL8</accession>
<dbReference type="Gene3D" id="3.40.50.720">
    <property type="entry name" value="NAD(P)-binding Rossmann-like Domain"/>
    <property type="match status" value="1"/>
</dbReference>
<dbReference type="CDD" id="cd05233">
    <property type="entry name" value="SDR_c"/>
    <property type="match status" value="1"/>
</dbReference>
<dbReference type="Pfam" id="PF13561">
    <property type="entry name" value="adh_short_C2"/>
    <property type="match status" value="1"/>
</dbReference>
<dbReference type="KEGG" id="ssan:NX02_10945"/>
<dbReference type="InterPro" id="IPR002347">
    <property type="entry name" value="SDR_fam"/>
</dbReference>
<dbReference type="PRINTS" id="PR00080">
    <property type="entry name" value="SDRFAMILY"/>
</dbReference>
<evidence type="ECO:0000313" key="3">
    <source>
        <dbReference type="Proteomes" id="UP000018851"/>
    </source>
</evidence>
<name>W0ABL8_9SPHN</name>
<dbReference type="PROSITE" id="PS00061">
    <property type="entry name" value="ADH_SHORT"/>
    <property type="match status" value="1"/>
</dbReference>
<reference evidence="2 3" key="1">
    <citation type="submission" date="2013-07" db="EMBL/GenBank/DDBJ databases">
        <title>Completed genome of Sphingomonas sanxanigenens NX02.</title>
        <authorList>
            <person name="Ma T."/>
            <person name="Huang H."/>
            <person name="Wu M."/>
            <person name="Li X."/>
            <person name="Li G."/>
        </authorList>
    </citation>
    <scope>NUCLEOTIDE SEQUENCE [LARGE SCALE GENOMIC DNA]</scope>
    <source>
        <strain evidence="2 3">NX02</strain>
    </source>
</reference>
<comment type="similarity">
    <text evidence="1">Belongs to the short-chain dehydrogenases/reductases (SDR) family.</text>
</comment>
<organism evidence="2 3">
    <name type="scientific">Sphingomonas sanxanigenens DSM 19645 = NX02</name>
    <dbReference type="NCBI Taxonomy" id="1123269"/>
    <lineage>
        <taxon>Bacteria</taxon>
        <taxon>Pseudomonadati</taxon>
        <taxon>Pseudomonadota</taxon>
        <taxon>Alphaproteobacteria</taxon>
        <taxon>Sphingomonadales</taxon>
        <taxon>Sphingomonadaceae</taxon>
        <taxon>Sphingomonas</taxon>
    </lineage>
</organism>
<dbReference type="eggNOG" id="COG1028">
    <property type="taxonomic scope" value="Bacteria"/>
</dbReference>
<dbReference type="InterPro" id="IPR036291">
    <property type="entry name" value="NAD(P)-bd_dom_sf"/>
</dbReference>
<dbReference type="AlphaFoldDB" id="W0ABL8"/>
<dbReference type="SUPFAM" id="SSF51735">
    <property type="entry name" value="NAD(P)-binding Rossmann-fold domains"/>
    <property type="match status" value="1"/>
</dbReference>
<dbReference type="InterPro" id="IPR050259">
    <property type="entry name" value="SDR"/>
</dbReference>
<evidence type="ECO:0000256" key="1">
    <source>
        <dbReference type="ARBA" id="ARBA00006484"/>
    </source>
</evidence>
<dbReference type="GO" id="GO:0032787">
    <property type="term" value="P:monocarboxylic acid metabolic process"/>
    <property type="evidence" value="ECO:0007669"/>
    <property type="project" value="UniProtKB-ARBA"/>
</dbReference>
<dbReference type="PATRIC" id="fig|1123269.5.peg.2127"/>